<reference evidence="15" key="1">
    <citation type="submission" date="2021-02" db="EMBL/GenBank/DDBJ databases">
        <authorList>
            <person name="Dougan E. K."/>
            <person name="Rhodes N."/>
            <person name="Thang M."/>
            <person name="Chan C."/>
        </authorList>
    </citation>
    <scope>NUCLEOTIDE SEQUENCE</scope>
</reference>
<evidence type="ECO:0000256" key="5">
    <source>
        <dbReference type="ARBA" id="ARBA00022826"/>
    </source>
</evidence>
<dbReference type="InterPro" id="IPR014710">
    <property type="entry name" value="RmlC-like_jellyroll"/>
</dbReference>
<evidence type="ECO:0000256" key="2">
    <source>
        <dbReference type="ARBA" id="ARBA00022448"/>
    </source>
</evidence>
<dbReference type="Gene3D" id="2.60.120.10">
    <property type="entry name" value="Jelly Rolls"/>
    <property type="match status" value="1"/>
</dbReference>
<evidence type="ECO:0000256" key="11">
    <source>
        <dbReference type="ARBA" id="ARBA00023303"/>
    </source>
</evidence>
<dbReference type="PRINTS" id="PR01463">
    <property type="entry name" value="EAGCHANLFMLY"/>
</dbReference>
<keyword evidence="3" id="KW-0633">Potassium transport</keyword>
<evidence type="ECO:0000259" key="14">
    <source>
        <dbReference type="Pfam" id="PF00520"/>
    </source>
</evidence>
<dbReference type="GO" id="GO:0005249">
    <property type="term" value="F:voltage-gated potassium channel activity"/>
    <property type="evidence" value="ECO:0007669"/>
    <property type="project" value="InterPro"/>
</dbReference>
<evidence type="ECO:0000256" key="12">
    <source>
        <dbReference type="SAM" id="MobiDB-lite"/>
    </source>
</evidence>
<evidence type="ECO:0000313" key="15">
    <source>
        <dbReference type="EMBL" id="CAE8641183.1"/>
    </source>
</evidence>
<dbReference type="Gene3D" id="1.10.287.70">
    <property type="match status" value="1"/>
</dbReference>
<keyword evidence="11" id="KW-0407">Ion channel</keyword>
<dbReference type="InterPro" id="IPR000595">
    <property type="entry name" value="cNMP-bd_dom"/>
</dbReference>
<feature type="transmembrane region" description="Helical" evidence="13">
    <location>
        <begin position="197"/>
        <end position="219"/>
    </location>
</feature>
<keyword evidence="4 13" id="KW-0812">Transmembrane</keyword>
<keyword evidence="5" id="KW-0631">Potassium channel</keyword>
<name>A0A813HUK1_POLGL</name>
<dbReference type="InterPro" id="IPR003938">
    <property type="entry name" value="K_chnl_volt-dep_EAG/ELK/ERG"/>
</dbReference>
<feature type="transmembrane region" description="Helical" evidence="13">
    <location>
        <begin position="55"/>
        <end position="75"/>
    </location>
</feature>
<dbReference type="Proteomes" id="UP000654075">
    <property type="component" value="Unassembled WGS sequence"/>
</dbReference>
<evidence type="ECO:0000256" key="3">
    <source>
        <dbReference type="ARBA" id="ARBA00022538"/>
    </source>
</evidence>
<dbReference type="GO" id="GO:0042391">
    <property type="term" value="P:regulation of membrane potential"/>
    <property type="evidence" value="ECO:0007669"/>
    <property type="project" value="TreeGrafter"/>
</dbReference>
<keyword evidence="6" id="KW-0851">Voltage-gated channel</keyword>
<dbReference type="EMBL" id="CAJNNV010032841">
    <property type="protein sequence ID" value="CAE8641183.1"/>
    <property type="molecule type" value="Genomic_DNA"/>
</dbReference>
<feature type="domain" description="Ion transport" evidence="14">
    <location>
        <begin position="52"/>
        <end position="338"/>
    </location>
</feature>
<organism evidence="15 16">
    <name type="scientific">Polarella glacialis</name>
    <name type="common">Dinoflagellate</name>
    <dbReference type="NCBI Taxonomy" id="89957"/>
    <lineage>
        <taxon>Eukaryota</taxon>
        <taxon>Sar</taxon>
        <taxon>Alveolata</taxon>
        <taxon>Dinophyceae</taxon>
        <taxon>Suessiales</taxon>
        <taxon>Suessiaceae</taxon>
        <taxon>Polarella</taxon>
    </lineage>
</organism>
<dbReference type="PANTHER" id="PTHR10217">
    <property type="entry name" value="VOLTAGE AND LIGAND GATED POTASSIUM CHANNEL"/>
    <property type="match status" value="1"/>
</dbReference>
<keyword evidence="9" id="KW-0406">Ion transport</keyword>
<comment type="caution">
    <text evidence="15">The sequence shown here is derived from an EMBL/GenBank/DDBJ whole genome shotgun (WGS) entry which is preliminary data.</text>
</comment>
<dbReference type="GO" id="GO:0034702">
    <property type="term" value="C:monoatomic ion channel complex"/>
    <property type="evidence" value="ECO:0007669"/>
    <property type="project" value="UniProtKB-KW"/>
</dbReference>
<evidence type="ECO:0000256" key="8">
    <source>
        <dbReference type="ARBA" id="ARBA00022989"/>
    </source>
</evidence>
<evidence type="ECO:0000313" key="16">
    <source>
        <dbReference type="Proteomes" id="UP000654075"/>
    </source>
</evidence>
<evidence type="ECO:0000256" key="4">
    <source>
        <dbReference type="ARBA" id="ARBA00022692"/>
    </source>
</evidence>
<evidence type="ECO:0000256" key="9">
    <source>
        <dbReference type="ARBA" id="ARBA00023065"/>
    </source>
</evidence>
<evidence type="ECO:0000256" key="6">
    <source>
        <dbReference type="ARBA" id="ARBA00022882"/>
    </source>
</evidence>
<dbReference type="OrthoDB" id="432483at2759"/>
<comment type="subcellular location">
    <subcellularLocation>
        <location evidence="1">Membrane</location>
        <topology evidence="1">Multi-pass membrane protein</topology>
    </subcellularLocation>
</comment>
<sequence>MRDLNLQQLCKDKFGDNADWKKLGAGEQAEIIRRALQCRTFIIDPMSSYMKGWDVVLVACLVFTALVTPFEISFLKPKIDWLYVVNRVVDFVFVKDMVMQFFMKVQKHTRQGTVWVRDRRRIAKMYIQAWFFIDLLAIIPYDELTNLLGNGDDDLNKLKVLRLLRVLRLFKLARILKASRVIKRWQNRIALSSTSVYLGQFTVLIVLACHWMACVWGFVGLLEGTGLICPDSDLANAYPEYDFKDQAYYFQDTSGFNPYQPQDWIGTSWVVRFAYTRTAETTTNPCDVGTVYVASMYWAVMTMTSIGYGDILPQTTVEYVVCTLCMMAASIQWAYILGAACAVMSNNDPELSEFERKLDAFNSMANAQKLPSEIRQRGRAYIREARIHSRYLRNQAAWDGLGSDLKGAVARQIAHQYIDKIWYFKNTDVEFREEAANKFRPHFYEQREIVEHPSKLCVVERGAVGRKGRILVPWSFWGDDMLLRIAILREDWHAITLSYSQLMTLSRDDLTDVLLRYPEEAVRFRRAAAKMALLSASRIFARLQRSGDSQIFEGSDYRWVSDIFRAAKDCTRVDTPKDVSLYAAIAEVADGENIMGVPIPGMDSRLAAMEKQLLLVLEFVQQFRDSPSEQTVSPVSPGFGSRSPALSSRQPHDERMLHVMQQLNRIEKRFDNLSCGFEGPEAAAVELEAPITGSHSRV</sequence>
<keyword evidence="8 13" id="KW-1133">Transmembrane helix</keyword>
<proteinExistence type="predicted"/>
<dbReference type="InterPro" id="IPR005821">
    <property type="entry name" value="Ion_trans_dom"/>
</dbReference>
<keyword evidence="16" id="KW-1185">Reference proteome</keyword>
<evidence type="ECO:0000256" key="13">
    <source>
        <dbReference type="SAM" id="Phobius"/>
    </source>
</evidence>
<keyword evidence="2" id="KW-0813">Transport</keyword>
<dbReference type="Pfam" id="PF00520">
    <property type="entry name" value="Ion_trans"/>
    <property type="match status" value="1"/>
</dbReference>
<dbReference type="OMA" id="MYMAKED"/>
<accession>A0A813HUK1</accession>
<dbReference type="InterPro" id="IPR050818">
    <property type="entry name" value="KCNH_animal-type"/>
</dbReference>
<dbReference type="GO" id="GO:0005886">
    <property type="term" value="C:plasma membrane"/>
    <property type="evidence" value="ECO:0007669"/>
    <property type="project" value="TreeGrafter"/>
</dbReference>
<evidence type="ECO:0000256" key="7">
    <source>
        <dbReference type="ARBA" id="ARBA00022958"/>
    </source>
</evidence>
<dbReference type="AlphaFoldDB" id="A0A813HUK1"/>
<keyword evidence="10 13" id="KW-0472">Membrane</keyword>
<evidence type="ECO:0000256" key="1">
    <source>
        <dbReference type="ARBA" id="ARBA00004141"/>
    </source>
</evidence>
<dbReference type="InterPro" id="IPR018490">
    <property type="entry name" value="cNMP-bd_dom_sf"/>
</dbReference>
<dbReference type="SUPFAM" id="SSF51206">
    <property type="entry name" value="cAMP-binding domain-like"/>
    <property type="match status" value="1"/>
</dbReference>
<dbReference type="PANTHER" id="PTHR10217:SF435">
    <property type="entry name" value="POTASSIUM VOLTAGE-GATED CHANNEL PROTEIN EAG"/>
    <property type="match status" value="1"/>
</dbReference>
<evidence type="ECO:0000256" key="10">
    <source>
        <dbReference type="ARBA" id="ARBA00023136"/>
    </source>
</evidence>
<feature type="region of interest" description="Disordered" evidence="12">
    <location>
        <begin position="628"/>
        <end position="652"/>
    </location>
</feature>
<dbReference type="CDD" id="cd00038">
    <property type="entry name" value="CAP_ED"/>
    <property type="match status" value="1"/>
</dbReference>
<gene>
    <name evidence="15" type="ORF">PGLA1383_LOCUS55904</name>
</gene>
<keyword evidence="7" id="KW-0630">Potassium</keyword>
<protein>
    <recommendedName>
        <fullName evidence="14">Ion transport domain-containing protein</fullName>
    </recommendedName>
</protein>
<dbReference type="SUPFAM" id="SSF81324">
    <property type="entry name" value="Voltage-gated potassium channels"/>
    <property type="match status" value="1"/>
</dbReference>